<sequence length="732" mass="78422">MNSFTSLREAKLHPLRSGPFMASSAAREELVKPSTGGQGGDDPREIPQPDALDGLALSLRPLARAFLGACAMLSGVILILGWGMGIEAMTNFGHQFAAMVPSTAGLFLIASCSVLLSDWRYMDRTSIDPRIVAAGLILAVAAANLAVIWTGLANGVDEILMPHVAAFTNLRMSEATAFAFILLGAALAVSKSPRIKATFSTVALFPALLALTLFLFEASSISSAALFSSMSLPTALCFICLIAAILLRNGNQGWVGVVLGKGDASIALRRILPLALILPFALAFGTSLAIRSNLFDTSFQLSLLALASAMAVATLLIAGAHRSSLAEQERAASRAREAENAMALLKSKSRFFGNMSHELRTPMSGILGLSDLLLKEDLQPHQQEKVRLINESGQTMLKLLNTILDMSRIEAGQLQIKTERFKLHHLLGSCVNLFSASAVNKGLKITLEIDRAVPQFAFGDDLRLRQIISNILGNALKFTETGWISLRAEYDGKFLSVRVRDTGIGIPSEQAQRVLDEFVQVEGGDDRSPQGTGLGLHISRELVRLMGGTIALESELGKGTCVTINVPLKSAQPPVATSLPKPVTQARSEGGRWSQYKVGLAEDHAINKMLILEICKWIGVDAELFDNGQKAVEGILAAERGGEPFDLILMDIQMPVLDGLSASRELRKQGISADRLPIIAMTANAYKSDIVACLDAGMQGHLAKPFTIEGLEAVLGEWLPPLGCEQDRVAAE</sequence>
<dbReference type="InterPro" id="IPR036890">
    <property type="entry name" value="HATPase_C_sf"/>
</dbReference>
<dbReference type="PROSITE" id="PS50109">
    <property type="entry name" value="HIS_KIN"/>
    <property type="match status" value="1"/>
</dbReference>
<dbReference type="PRINTS" id="PR00344">
    <property type="entry name" value="BCTRLSENSOR"/>
</dbReference>
<dbReference type="EC" id="2.7.13.3" evidence="2"/>
<evidence type="ECO:0000259" key="9">
    <source>
        <dbReference type="PROSITE" id="PS50110"/>
    </source>
</evidence>
<dbReference type="CDD" id="cd16922">
    <property type="entry name" value="HATPase_EvgS-ArcB-TorS-like"/>
    <property type="match status" value="1"/>
</dbReference>
<feature type="transmembrane region" description="Helical" evidence="7">
    <location>
        <begin position="271"/>
        <end position="290"/>
    </location>
</feature>
<dbReference type="SUPFAM" id="SSF47384">
    <property type="entry name" value="Homodimeric domain of signal transducing histidine kinase"/>
    <property type="match status" value="1"/>
</dbReference>
<evidence type="ECO:0000256" key="7">
    <source>
        <dbReference type="SAM" id="Phobius"/>
    </source>
</evidence>
<evidence type="ECO:0000256" key="5">
    <source>
        <dbReference type="PROSITE-ProRule" id="PRU00169"/>
    </source>
</evidence>
<evidence type="ECO:0000256" key="6">
    <source>
        <dbReference type="SAM" id="MobiDB-lite"/>
    </source>
</evidence>
<dbReference type="SUPFAM" id="SSF52172">
    <property type="entry name" value="CheY-like"/>
    <property type="match status" value="1"/>
</dbReference>
<dbReference type="RefSeq" id="WP_143255921.1">
    <property type="nucleotide sequence ID" value="NZ_FXWG01000001.1"/>
</dbReference>
<feature type="modified residue" description="4-aspartylphosphate" evidence="5">
    <location>
        <position position="651"/>
    </location>
</feature>
<reference evidence="11" key="1">
    <citation type="submission" date="2017-04" db="EMBL/GenBank/DDBJ databases">
        <authorList>
            <person name="Varghese N."/>
            <person name="Submissions S."/>
        </authorList>
    </citation>
    <scope>NUCLEOTIDE SEQUENCE [LARGE SCALE GENOMIC DNA]</scope>
</reference>
<feature type="domain" description="Response regulatory" evidence="9">
    <location>
        <begin position="597"/>
        <end position="719"/>
    </location>
</feature>
<dbReference type="PROSITE" id="PS50110">
    <property type="entry name" value="RESPONSE_REGULATORY"/>
    <property type="match status" value="1"/>
</dbReference>
<keyword evidence="4" id="KW-0902">Two-component regulatory system</keyword>
<evidence type="ECO:0000256" key="2">
    <source>
        <dbReference type="ARBA" id="ARBA00012438"/>
    </source>
</evidence>
<dbReference type="Gene3D" id="3.30.565.10">
    <property type="entry name" value="Histidine kinase-like ATPase, C-terminal domain"/>
    <property type="match status" value="1"/>
</dbReference>
<feature type="transmembrane region" description="Helical" evidence="7">
    <location>
        <begin position="65"/>
        <end position="84"/>
    </location>
</feature>
<keyword evidence="10" id="KW-0418">Kinase</keyword>
<dbReference type="Pfam" id="PF02518">
    <property type="entry name" value="HATPase_c"/>
    <property type="match status" value="1"/>
</dbReference>
<dbReference type="GO" id="GO:0000155">
    <property type="term" value="F:phosphorelay sensor kinase activity"/>
    <property type="evidence" value="ECO:0007669"/>
    <property type="project" value="InterPro"/>
</dbReference>
<evidence type="ECO:0000313" key="10">
    <source>
        <dbReference type="EMBL" id="SMQ57892.1"/>
    </source>
</evidence>
<dbReference type="Pfam" id="PF00072">
    <property type="entry name" value="Response_reg"/>
    <property type="match status" value="1"/>
</dbReference>
<evidence type="ECO:0000259" key="8">
    <source>
        <dbReference type="PROSITE" id="PS50109"/>
    </source>
</evidence>
<dbReference type="Proteomes" id="UP000194420">
    <property type="component" value="Unassembled WGS sequence"/>
</dbReference>
<evidence type="ECO:0000313" key="11">
    <source>
        <dbReference type="Proteomes" id="UP000194420"/>
    </source>
</evidence>
<dbReference type="InterPro" id="IPR011006">
    <property type="entry name" value="CheY-like_superfamily"/>
</dbReference>
<dbReference type="AlphaFoldDB" id="A0A1Y6EB92"/>
<dbReference type="PANTHER" id="PTHR45339">
    <property type="entry name" value="HYBRID SIGNAL TRANSDUCTION HISTIDINE KINASE J"/>
    <property type="match status" value="1"/>
</dbReference>
<dbReference type="SMART" id="SM00388">
    <property type="entry name" value="HisKA"/>
    <property type="match status" value="1"/>
</dbReference>
<feature type="transmembrane region" description="Helical" evidence="7">
    <location>
        <begin position="96"/>
        <end position="119"/>
    </location>
</feature>
<name>A0A1Y6EB92_9SPHN</name>
<feature type="region of interest" description="Disordered" evidence="6">
    <location>
        <begin position="28"/>
        <end position="47"/>
    </location>
</feature>
<feature type="transmembrane region" description="Helical" evidence="7">
    <location>
        <begin position="172"/>
        <end position="190"/>
    </location>
</feature>
<evidence type="ECO:0000256" key="4">
    <source>
        <dbReference type="ARBA" id="ARBA00023012"/>
    </source>
</evidence>
<keyword evidence="11" id="KW-1185">Reference proteome</keyword>
<dbReference type="CDD" id="cd00082">
    <property type="entry name" value="HisKA"/>
    <property type="match status" value="1"/>
</dbReference>
<dbReference type="Gene3D" id="3.40.50.2300">
    <property type="match status" value="1"/>
</dbReference>
<keyword evidence="7" id="KW-0472">Membrane</keyword>
<feature type="domain" description="Histidine kinase" evidence="8">
    <location>
        <begin position="354"/>
        <end position="570"/>
    </location>
</feature>
<dbReference type="CDD" id="cd17546">
    <property type="entry name" value="REC_hyHK_CKI1_RcsC-like"/>
    <property type="match status" value="1"/>
</dbReference>
<dbReference type="Gene3D" id="1.10.287.130">
    <property type="match status" value="1"/>
</dbReference>
<dbReference type="InterPro" id="IPR001789">
    <property type="entry name" value="Sig_transdc_resp-reg_receiver"/>
</dbReference>
<feature type="transmembrane region" description="Helical" evidence="7">
    <location>
        <begin position="197"/>
        <end position="216"/>
    </location>
</feature>
<organism evidence="10 11">
    <name type="scientific">Altererythrobacter xiamenensis</name>
    <dbReference type="NCBI Taxonomy" id="1316679"/>
    <lineage>
        <taxon>Bacteria</taxon>
        <taxon>Pseudomonadati</taxon>
        <taxon>Pseudomonadota</taxon>
        <taxon>Alphaproteobacteria</taxon>
        <taxon>Sphingomonadales</taxon>
        <taxon>Erythrobacteraceae</taxon>
        <taxon>Altererythrobacter</taxon>
    </lineage>
</organism>
<dbReference type="SMART" id="SM00448">
    <property type="entry name" value="REC"/>
    <property type="match status" value="1"/>
</dbReference>
<dbReference type="OrthoDB" id="9801651at2"/>
<dbReference type="InterPro" id="IPR005467">
    <property type="entry name" value="His_kinase_dom"/>
</dbReference>
<dbReference type="EMBL" id="FXWG01000001">
    <property type="protein sequence ID" value="SMQ57892.1"/>
    <property type="molecule type" value="Genomic_DNA"/>
</dbReference>
<evidence type="ECO:0000256" key="1">
    <source>
        <dbReference type="ARBA" id="ARBA00000085"/>
    </source>
</evidence>
<feature type="transmembrane region" description="Helical" evidence="7">
    <location>
        <begin position="302"/>
        <end position="320"/>
    </location>
</feature>
<proteinExistence type="predicted"/>
<dbReference type="PANTHER" id="PTHR45339:SF1">
    <property type="entry name" value="HYBRID SIGNAL TRANSDUCTION HISTIDINE KINASE J"/>
    <property type="match status" value="1"/>
</dbReference>
<feature type="transmembrane region" description="Helical" evidence="7">
    <location>
        <begin position="131"/>
        <end position="152"/>
    </location>
</feature>
<evidence type="ECO:0000256" key="3">
    <source>
        <dbReference type="ARBA" id="ARBA00022553"/>
    </source>
</evidence>
<dbReference type="InterPro" id="IPR004358">
    <property type="entry name" value="Sig_transdc_His_kin-like_C"/>
</dbReference>
<dbReference type="SUPFAM" id="SSF55874">
    <property type="entry name" value="ATPase domain of HSP90 chaperone/DNA topoisomerase II/histidine kinase"/>
    <property type="match status" value="1"/>
</dbReference>
<dbReference type="InterPro" id="IPR036097">
    <property type="entry name" value="HisK_dim/P_sf"/>
</dbReference>
<dbReference type="InterPro" id="IPR003661">
    <property type="entry name" value="HisK_dim/P_dom"/>
</dbReference>
<keyword evidence="7" id="KW-0812">Transmembrane</keyword>
<protein>
    <recommendedName>
        <fullName evidence="2">histidine kinase</fullName>
        <ecNumber evidence="2">2.7.13.3</ecNumber>
    </recommendedName>
</protein>
<comment type="catalytic activity">
    <reaction evidence="1">
        <text>ATP + protein L-histidine = ADP + protein N-phospho-L-histidine.</text>
        <dbReference type="EC" id="2.7.13.3"/>
    </reaction>
</comment>
<keyword evidence="3 5" id="KW-0597">Phosphoprotein</keyword>
<dbReference type="InterPro" id="IPR003594">
    <property type="entry name" value="HATPase_dom"/>
</dbReference>
<keyword evidence="7" id="KW-1133">Transmembrane helix</keyword>
<feature type="transmembrane region" description="Helical" evidence="7">
    <location>
        <begin position="222"/>
        <end position="247"/>
    </location>
</feature>
<dbReference type="FunFam" id="3.30.565.10:FF:000010">
    <property type="entry name" value="Sensor histidine kinase RcsC"/>
    <property type="match status" value="1"/>
</dbReference>
<keyword evidence="10" id="KW-0808">Transferase</keyword>
<dbReference type="SMART" id="SM00387">
    <property type="entry name" value="HATPase_c"/>
    <property type="match status" value="1"/>
</dbReference>
<dbReference type="Pfam" id="PF00512">
    <property type="entry name" value="HisKA"/>
    <property type="match status" value="1"/>
</dbReference>
<gene>
    <name evidence="10" type="ORF">SAMN06297468_0073</name>
</gene>
<accession>A0A1Y6EB92</accession>